<feature type="transmembrane region" description="Helical" evidence="2">
    <location>
        <begin position="135"/>
        <end position="159"/>
    </location>
</feature>
<feature type="transmembrane region" description="Helical" evidence="2">
    <location>
        <begin position="88"/>
        <end position="109"/>
    </location>
</feature>
<gene>
    <name evidence="3" type="ORF">ACFSHS_15050</name>
</gene>
<keyword evidence="2" id="KW-0812">Transmembrane</keyword>
<keyword evidence="4" id="KW-1185">Reference proteome</keyword>
<name>A0ABW4XCM3_9ACTN</name>
<evidence type="ECO:0000256" key="1">
    <source>
        <dbReference type="SAM" id="MobiDB-lite"/>
    </source>
</evidence>
<accession>A0ABW4XCM3</accession>
<keyword evidence="2" id="KW-0472">Membrane</keyword>
<sequence length="259" mass="26504">MTSYSPARCTPDASMTATGPVGEGQEPTPEDRRLMAVAADLGASRALERITSNARATVGTVALVGVVLTGLGLVSVPTLLTDDISRTLALLALLTAFLSVVSGALYLALRLERVNVTDLVEVAAWYERQLARARYAVAASWLLLGALLLAGVATGAALVQAPDGPVPALSLRLSGSGDARVLSTDVTVGGLKPGDLVSTRVVGEASASCPEVVVFQAGSRADRSGTATAAGSLDELPCNETFRLAVSRSGEELASLTFP</sequence>
<evidence type="ECO:0000256" key="2">
    <source>
        <dbReference type="SAM" id="Phobius"/>
    </source>
</evidence>
<organism evidence="3 4">
    <name type="scientific">Blastococcus deserti</name>
    <dbReference type="NCBI Taxonomy" id="2259033"/>
    <lineage>
        <taxon>Bacteria</taxon>
        <taxon>Bacillati</taxon>
        <taxon>Actinomycetota</taxon>
        <taxon>Actinomycetes</taxon>
        <taxon>Geodermatophilales</taxon>
        <taxon>Geodermatophilaceae</taxon>
        <taxon>Blastococcus</taxon>
    </lineage>
</organism>
<feature type="region of interest" description="Disordered" evidence="1">
    <location>
        <begin position="1"/>
        <end position="29"/>
    </location>
</feature>
<comment type="caution">
    <text evidence="3">The sequence shown here is derived from an EMBL/GenBank/DDBJ whole genome shotgun (WGS) entry which is preliminary data.</text>
</comment>
<reference evidence="4" key="1">
    <citation type="journal article" date="2019" name="Int. J. Syst. Evol. Microbiol.">
        <title>The Global Catalogue of Microorganisms (GCM) 10K type strain sequencing project: providing services to taxonomists for standard genome sequencing and annotation.</title>
        <authorList>
            <consortium name="The Broad Institute Genomics Platform"/>
            <consortium name="The Broad Institute Genome Sequencing Center for Infectious Disease"/>
            <person name="Wu L."/>
            <person name="Ma J."/>
        </authorList>
    </citation>
    <scope>NUCLEOTIDE SEQUENCE [LARGE SCALE GENOMIC DNA]</scope>
    <source>
        <strain evidence="4">JCM 3338</strain>
    </source>
</reference>
<dbReference type="EMBL" id="JBHUHP010000015">
    <property type="protein sequence ID" value="MFD2092892.1"/>
    <property type="molecule type" value="Genomic_DNA"/>
</dbReference>
<dbReference type="Proteomes" id="UP001597402">
    <property type="component" value="Unassembled WGS sequence"/>
</dbReference>
<evidence type="ECO:0000313" key="3">
    <source>
        <dbReference type="EMBL" id="MFD2092892.1"/>
    </source>
</evidence>
<evidence type="ECO:0000313" key="4">
    <source>
        <dbReference type="Proteomes" id="UP001597402"/>
    </source>
</evidence>
<proteinExistence type="predicted"/>
<feature type="transmembrane region" description="Helical" evidence="2">
    <location>
        <begin position="54"/>
        <end position="76"/>
    </location>
</feature>
<dbReference type="RefSeq" id="WP_376877675.1">
    <property type="nucleotide sequence ID" value="NZ_JBHUHP010000015.1"/>
</dbReference>
<protein>
    <submittedName>
        <fullName evidence="3">Uncharacterized protein</fullName>
    </submittedName>
</protein>
<keyword evidence="2" id="KW-1133">Transmembrane helix</keyword>